<dbReference type="CDD" id="cd00430">
    <property type="entry name" value="PLPDE_III_AR"/>
    <property type="match status" value="1"/>
</dbReference>
<dbReference type="RefSeq" id="WP_035314251.1">
    <property type="nucleotide sequence ID" value="NZ_AODH01000021.1"/>
</dbReference>
<dbReference type="InterPro" id="IPR001608">
    <property type="entry name" value="Ala_racemase_N"/>
</dbReference>
<evidence type="ECO:0000256" key="7">
    <source>
        <dbReference type="PIRSR" id="PIRSR600821-52"/>
    </source>
</evidence>
<dbReference type="OrthoDB" id="9813814at2"/>
<dbReference type="InterPro" id="IPR029066">
    <property type="entry name" value="PLP-binding_barrel"/>
</dbReference>
<dbReference type="Pfam" id="PF01168">
    <property type="entry name" value="Ala_racemase_N"/>
    <property type="match status" value="1"/>
</dbReference>
<dbReference type="Pfam" id="PF00842">
    <property type="entry name" value="Ala_racemase_C"/>
    <property type="match status" value="1"/>
</dbReference>
<comment type="function">
    <text evidence="5">Catalyzes the interconversion of L-alanine and D-alanine. May also act on other amino acids.</text>
</comment>
<dbReference type="Gene3D" id="2.40.37.10">
    <property type="entry name" value="Lyase, Ornithine Decarboxylase, Chain A, domain 1"/>
    <property type="match status" value="1"/>
</dbReference>
<gene>
    <name evidence="9" type="primary">alr</name>
    <name evidence="9" type="ORF">BCAMP_05701</name>
</gene>
<dbReference type="FunFam" id="3.20.20.10:FF:000002">
    <property type="entry name" value="Alanine racemase"/>
    <property type="match status" value="1"/>
</dbReference>
<name>W7CTX3_9LIST</name>
<comment type="cofactor">
    <cofactor evidence="2 5 6">
        <name>pyridoxal 5'-phosphate</name>
        <dbReference type="ChEBI" id="CHEBI:597326"/>
    </cofactor>
</comment>
<dbReference type="PANTHER" id="PTHR30511">
    <property type="entry name" value="ALANINE RACEMASE"/>
    <property type="match status" value="1"/>
</dbReference>
<sequence>MEPALHRNTWLEINTTNICYNIKQQQKQLPPGTVIFAVVKANGYGHGAVEVARTAIKAGAKGLCVAVLDEALSLRAARITVPILVLAPIRAEDVALAQLKDISVPITSAEYWQKLVPFISAEKPLKAHLVIDSGMGRIGVRTATELSSLEQQIRQETFVELEGVFTHFATADQLNQVYFNRQLRVFEEMVAVLKERPLYVHCSNSATALLHSQLQQSSVRLGIGMYGLSPSPEIVEALPYQLRPALSLYSQLIHVKWVEGGETIGYGATYTVKAPGEWIGTIPIGYADGWLRDRTGSQVIVADQFCEIVGRVCMDQCMIRLPQRYPLQTKVTLIGQDKTKQLTADDVAHYTDTINYEIICLLSDRIPRVYTE</sequence>
<comment type="pathway">
    <text evidence="5">Amino-acid biosynthesis; D-alanine biosynthesis; D-alanine from L-alanine: step 1/1.</text>
</comment>
<keyword evidence="10" id="KW-1185">Reference proteome</keyword>
<evidence type="ECO:0000256" key="1">
    <source>
        <dbReference type="ARBA" id="ARBA00000316"/>
    </source>
</evidence>
<evidence type="ECO:0000313" key="9">
    <source>
        <dbReference type="EMBL" id="EUJ40160.1"/>
    </source>
</evidence>
<dbReference type="PANTHER" id="PTHR30511:SF0">
    <property type="entry name" value="ALANINE RACEMASE, CATABOLIC-RELATED"/>
    <property type="match status" value="1"/>
</dbReference>
<dbReference type="PRINTS" id="PR00992">
    <property type="entry name" value="ALARACEMASE"/>
</dbReference>
<feature type="modified residue" description="N6-(pyridoxal phosphate)lysine" evidence="5 6">
    <location>
        <position position="40"/>
    </location>
</feature>
<dbReference type="AlphaFoldDB" id="W7CTX3"/>
<feature type="active site" description="Proton acceptor; specific for D-alanine" evidence="5">
    <location>
        <position position="40"/>
    </location>
</feature>
<dbReference type="PROSITE" id="PS00395">
    <property type="entry name" value="ALANINE_RACEMASE"/>
    <property type="match status" value="1"/>
</dbReference>
<dbReference type="InterPro" id="IPR009006">
    <property type="entry name" value="Ala_racemase/Decarboxylase_C"/>
</dbReference>
<dbReference type="SMART" id="SM01005">
    <property type="entry name" value="Ala_racemase_C"/>
    <property type="match status" value="1"/>
</dbReference>
<dbReference type="EC" id="5.1.1.1" evidence="5"/>
<dbReference type="EMBL" id="AODH01000021">
    <property type="protein sequence ID" value="EUJ40160.1"/>
    <property type="molecule type" value="Genomic_DNA"/>
</dbReference>
<evidence type="ECO:0000256" key="3">
    <source>
        <dbReference type="ARBA" id="ARBA00022898"/>
    </source>
</evidence>
<evidence type="ECO:0000313" key="10">
    <source>
        <dbReference type="Proteomes" id="UP000019243"/>
    </source>
</evidence>
<dbReference type="SUPFAM" id="SSF51419">
    <property type="entry name" value="PLP-binding barrel"/>
    <property type="match status" value="1"/>
</dbReference>
<feature type="active site" description="Proton acceptor; specific for L-alanine" evidence="5">
    <location>
        <position position="266"/>
    </location>
</feature>
<dbReference type="InterPro" id="IPR011079">
    <property type="entry name" value="Ala_racemase_C"/>
</dbReference>
<proteinExistence type="inferred from homology"/>
<keyword evidence="3 5" id="KW-0663">Pyridoxal phosphate</keyword>
<evidence type="ECO:0000256" key="6">
    <source>
        <dbReference type="PIRSR" id="PIRSR600821-50"/>
    </source>
</evidence>
<dbReference type="InterPro" id="IPR020622">
    <property type="entry name" value="Ala_racemase_pyridoxalP-BS"/>
</dbReference>
<evidence type="ECO:0000256" key="2">
    <source>
        <dbReference type="ARBA" id="ARBA00001933"/>
    </source>
</evidence>
<dbReference type="Proteomes" id="UP000019243">
    <property type="component" value="Unassembled WGS sequence"/>
</dbReference>
<dbReference type="GO" id="GO:0008784">
    <property type="term" value="F:alanine racemase activity"/>
    <property type="evidence" value="ECO:0007669"/>
    <property type="project" value="UniProtKB-UniRule"/>
</dbReference>
<comment type="catalytic activity">
    <reaction evidence="1 5">
        <text>L-alanine = D-alanine</text>
        <dbReference type="Rhea" id="RHEA:20249"/>
        <dbReference type="ChEBI" id="CHEBI:57416"/>
        <dbReference type="ChEBI" id="CHEBI:57972"/>
        <dbReference type="EC" id="5.1.1.1"/>
    </reaction>
</comment>
<evidence type="ECO:0000256" key="5">
    <source>
        <dbReference type="HAMAP-Rule" id="MF_01201"/>
    </source>
</evidence>
<comment type="caution">
    <text evidence="9">The sequence shown here is derived from an EMBL/GenBank/DDBJ whole genome shotgun (WGS) entry which is preliminary data.</text>
</comment>
<dbReference type="InterPro" id="IPR000821">
    <property type="entry name" value="Ala_racemase"/>
</dbReference>
<dbReference type="PATRIC" id="fig|1265861.3.peg.1129"/>
<dbReference type="SUPFAM" id="SSF50621">
    <property type="entry name" value="Alanine racemase C-terminal domain-like"/>
    <property type="match status" value="1"/>
</dbReference>
<feature type="binding site" evidence="5 7">
    <location>
        <position position="314"/>
    </location>
    <ligand>
        <name>substrate</name>
    </ligand>
</feature>
<comment type="similarity">
    <text evidence="5">Belongs to the alanine racemase family.</text>
</comment>
<dbReference type="GO" id="GO:0030170">
    <property type="term" value="F:pyridoxal phosphate binding"/>
    <property type="evidence" value="ECO:0007669"/>
    <property type="project" value="UniProtKB-UniRule"/>
</dbReference>
<protein>
    <recommendedName>
        <fullName evidence="5">Alanine racemase</fullName>
        <ecNumber evidence="5">5.1.1.1</ecNumber>
    </recommendedName>
</protein>
<feature type="binding site" evidence="5 7">
    <location>
        <position position="137"/>
    </location>
    <ligand>
        <name>substrate</name>
    </ligand>
</feature>
<accession>W7CTX3</accession>
<dbReference type="STRING" id="1265861.BCAMP_05701"/>
<keyword evidence="4 5" id="KW-0413">Isomerase</keyword>
<evidence type="ECO:0000259" key="8">
    <source>
        <dbReference type="SMART" id="SM01005"/>
    </source>
</evidence>
<dbReference type="FunFam" id="2.40.37.10:FF:000006">
    <property type="entry name" value="Alanine racemase"/>
    <property type="match status" value="1"/>
</dbReference>
<dbReference type="Gene3D" id="3.20.20.10">
    <property type="entry name" value="Alanine racemase"/>
    <property type="match status" value="1"/>
</dbReference>
<dbReference type="NCBIfam" id="TIGR00492">
    <property type="entry name" value="alr"/>
    <property type="match status" value="1"/>
</dbReference>
<dbReference type="HAMAP" id="MF_01201">
    <property type="entry name" value="Ala_racemase"/>
    <property type="match status" value="1"/>
</dbReference>
<dbReference type="GO" id="GO:0009252">
    <property type="term" value="P:peptidoglycan biosynthetic process"/>
    <property type="evidence" value="ECO:0007669"/>
    <property type="project" value="TreeGrafter"/>
</dbReference>
<dbReference type="GO" id="GO:0005829">
    <property type="term" value="C:cytosol"/>
    <property type="evidence" value="ECO:0007669"/>
    <property type="project" value="TreeGrafter"/>
</dbReference>
<dbReference type="UniPathway" id="UPA00042">
    <property type="reaction ID" value="UER00497"/>
</dbReference>
<organism evidence="9 10">
    <name type="scientific">Brochothrix campestris FSL F6-1037</name>
    <dbReference type="NCBI Taxonomy" id="1265861"/>
    <lineage>
        <taxon>Bacteria</taxon>
        <taxon>Bacillati</taxon>
        <taxon>Bacillota</taxon>
        <taxon>Bacilli</taxon>
        <taxon>Bacillales</taxon>
        <taxon>Listeriaceae</taxon>
        <taxon>Brochothrix</taxon>
    </lineage>
</organism>
<reference evidence="9 10" key="1">
    <citation type="submission" date="2012-12" db="EMBL/GenBank/DDBJ databases">
        <title>Novel taxa of Listeriaceae from agricultural environments in the United States.</title>
        <authorList>
            <person name="den Bakker H.C."/>
            <person name="Allred A."/>
            <person name="Warchocki S."/>
            <person name="Wright E.M."/>
            <person name="Burrell A."/>
            <person name="Nightingale K.K."/>
            <person name="Kephart D."/>
            <person name="Wiedmann M."/>
        </authorList>
    </citation>
    <scope>NUCLEOTIDE SEQUENCE [LARGE SCALE GENOMIC DNA]</scope>
    <source>
        <strain evidence="9 10">FSL F6-1037</strain>
    </source>
</reference>
<feature type="domain" description="Alanine racemase C-terminal" evidence="8">
    <location>
        <begin position="245"/>
        <end position="371"/>
    </location>
</feature>
<evidence type="ECO:0000256" key="4">
    <source>
        <dbReference type="ARBA" id="ARBA00023235"/>
    </source>
</evidence>
<dbReference type="GO" id="GO:0030632">
    <property type="term" value="P:D-alanine biosynthetic process"/>
    <property type="evidence" value="ECO:0007669"/>
    <property type="project" value="UniProtKB-UniRule"/>
</dbReference>